<dbReference type="EMBL" id="CAJVQB010015240">
    <property type="protein sequence ID" value="CAG8773296.1"/>
    <property type="molecule type" value="Genomic_DNA"/>
</dbReference>
<keyword evidence="2" id="KW-1185">Reference proteome</keyword>
<dbReference type="Gene3D" id="1.25.40.10">
    <property type="entry name" value="Tetratricopeptide repeat domain"/>
    <property type="match status" value="1"/>
</dbReference>
<name>A0ABN7VJH1_GIGMA</name>
<gene>
    <name evidence="1" type="ORF">GMARGA_LOCUS18770</name>
</gene>
<evidence type="ECO:0000313" key="1">
    <source>
        <dbReference type="EMBL" id="CAG8773296.1"/>
    </source>
</evidence>
<dbReference type="Proteomes" id="UP000789901">
    <property type="component" value="Unassembled WGS sequence"/>
</dbReference>
<organism evidence="1 2">
    <name type="scientific">Gigaspora margarita</name>
    <dbReference type="NCBI Taxonomy" id="4874"/>
    <lineage>
        <taxon>Eukaryota</taxon>
        <taxon>Fungi</taxon>
        <taxon>Fungi incertae sedis</taxon>
        <taxon>Mucoromycota</taxon>
        <taxon>Glomeromycotina</taxon>
        <taxon>Glomeromycetes</taxon>
        <taxon>Diversisporales</taxon>
        <taxon>Gigasporaceae</taxon>
        <taxon>Gigaspora</taxon>
    </lineage>
</organism>
<dbReference type="InterPro" id="IPR011990">
    <property type="entry name" value="TPR-like_helical_dom_sf"/>
</dbReference>
<proteinExistence type="predicted"/>
<protein>
    <submittedName>
        <fullName evidence="1">353_t:CDS:1</fullName>
    </submittedName>
</protein>
<evidence type="ECO:0000313" key="2">
    <source>
        <dbReference type="Proteomes" id="UP000789901"/>
    </source>
</evidence>
<accession>A0ABN7VJH1</accession>
<sequence>MTSTNKSELEKKFILALYLYNADRKYQKALKIFEKFANSDDVTVKYKAKFNIAKHLLDPGNDHELDREKNRQILLKDAADNGIEEARIQYKKELKNEKQYEKKLLKTLIKIFGIV</sequence>
<comment type="caution">
    <text evidence="1">The sequence shown here is derived from an EMBL/GenBank/DDBJ whole genome shotgun (WGS) entry which is preliminary data.</text>
</comment>
<reference evidence="1 2" key="1">
    <citation type="submission" date="2021-06" db="EMBL/GenBank/DDBJ databases">
        <authorList>
            <person name="Kallberg Y."/>
            <person name="Tangrot J."/>
            <person name="Rosling A."/>
        </authorList>
    </citation>
    <scope>NUCLEOTIDE SEQUENCE [LARGE SCALE GENOMIC DNA]</scope>
    <source>
        <strain evidence="1 2">120-4 pot B 10/14</strain>
    </source>
</reference>